<sequence length="150" mass="16193">MNLRARKTVHSLYQDMNLITAALLLTGQLTIGGLFVNPAGGFAIPLTGPITGGTRTEGKSGSRAATLMIDVIDIIIVILLLIDQISVRSTFVTSGGTFAVVVSGPIFGLPKIEADLPTRKRFFAHFGEHLTPPDHPSVPKRRKRRGHAWL</sequence>
<dbReference type="RefSeq" id="WP_380145156.1">
    <property type="nucleotide sequence ID" value="NZ_JBHTNW010000009.1"/>
</dbReference>
<keyword evidence="1" id="KW-0812">Transmembrane</keyword>
<organism evidence="2 3">
    <name type="scientific">Kroppenstedtia eburnea</name>
    <dbReference type="NCBI Taxonomy" id="714067"/>
    <lineage>
        <taxon>Bacteria</taxon>
        <taxon>Bacillati</taxon>
        <taxon>Bacillota</taxon>
        <taxon>Bacilli</taxon>
        <taxon>Bacillales</taxon>
        <taxon>Thermoactinomycetaceae</taxon>
        <taxon>Kroppenstedtia</taxon>
    </lineage>
</organism>
<feature type="transmembrane region" description="Helical" evidence="1">
    <location>
        <begin position="21"/>
        <end position="44"/>
    </location>
</feature>
<keyword evidence="1" id="KW-0472">Membrane</keyword>
<protein>
    <submittedName>
        <fullName evidence="2">Uncharacterized protein</fullName>
    </submittedName>
</protein>
<evidence type="ECO:0000313" key="3">
    <source>
        <dbReference type="Proteomes" id="UP000186795"/>
    </source>
</evidence>
<dbReference type="EMBL" id="FTOD01000001">
    <property type="protein sequence ID" value="SIS43802.1"/>
    <property type="molecule type" value="Genomic_DNA"/>
</dbReference>
<accession>A0A1N7J364</accession>
<evidence type="ECO:0000313" key="2">
    <source>
        <dbReference type="EMBL" id="SIS43802.1"/>
    </source>
</evidence>
<keyword evidence="1" id="KW-1133">Transmembrane helix</keyword>
<dbReference type="AlphaFoldDB" id="A0A1N7J364"/>
<feature type="transmembrane region" description="Helical" evidence="1">
    <location>
        <begin position="64"/>
        <end position="82"/>
    </location>
</feature>
<keyword evidence="3" id="KW-1185">Reference proteome</keyword>
<name>A0A1N7J364_9BACL</name>
<reference evidence="3" key="1">
    <citation type="submission" date="2017-01" db="EMBL/GenBank/DDBJ databases">
        <authorList>
            <person name="Varghese N."/>
            <person name="Submissions S."/>
        </authorList>
    </citation>
    <scope>NUCLEOTIDE SEQUENCE [LARGE SCALE GENOMIC DNA]</scope>
    <source>
        <strain evidence="3">DSM 45196</strain>
    </source>
</reference>
<dbReference type="Proteomes" id="UP000186795">
    <property type="component" value="Unassembled WGS sequence"/>
</dbReference>
<evidence type="ECO:0000256" key="1">
    <source>
        <dbReference type="SAM" id="Phobius"/>
    </source>
</evidence>
<proteinExistence type="predicted"/>
<gene>
    <name evidence="2" type="ORF">SAMN05421790_101671</name>
</gene>